<reference evidence="2 3" key="1">
    <citation type="submission" date="2022-10" db="EMBL/GenBank/DDBJ databases">
        <title>Defluviimonas sp. nov., isolated from ocean surface sediments.</title>
        <authorList>
            <person name="He W."/>
            <person name="Wang L."/>
            <person name="Zhang D.-F."/>
        </authorList>
    </citation>
    <scope>NUCLEOTIDE SEQUENCE [LARGE SCALE GENOMIC DNA]</scope>
    <source>
        <strain evidence="2 3">WL0050</strain>
    </source>
</reference>
<feature type="region of interest" description="Disordered" evidence="1">
    <location>
        <begin position="1"/>
        <end position="30"/>
    </location>
</feature>
<dbReference type="Gene3D" id="3.10.20.860">
    <property type="match status" value="1"/>
</dbReference>
<evidence type="ECO:0000313" key="2">
    <source>
        <dbReference type="EMBL" id="MCV2872632.1"/>
    </source>
</evidence>
<name>A0ABT2ZNJ5_9RHOB</name>
<evidence type="ECO:0000313" key="3">
    <source>
        <dbReference type="Proteomes" id="UP001652564"/>
    </source>
</evidence>
<proteinExistence type="predicted"/>
<protein>
    <submittedName>
        <fullName evidence="2">Type II toxin-antitoxin system MqsA family antitoxin</fullName>
    </submittedName>
</protein>
<dbReference type="EMBL" id="JAOWKZ010000002">
    <property type="protein sequence ID" value="MCV2872632.1"/>
    <property type="molecule type" value="Genomic_DNA"/>
</dbReference>
<sequence length="122" mass="13141">MPKESQERPVPSSAEAERGRGATVGPVDAAAPRCESCGNGRLARDRIKTALWSGGRLVVVEDVPAFVCRQCGEQFYEDETAMRLDMLKGGGFPSAEAARELIVPVFIFETPRRGDGGGSDER</sequence>
<accession>A0ABT2ZNJ5</accession>
<dbReference type="CDD" id="cd12870">
    <property type="entry name" value="MqsA"/>
    <property type="match status" value="1"/>
</dbReference>
<dbReference type="Proteomes" id="UP001652564">
    <property type="component" value="Unassembled WGS sequence"/>
</dbReference>
<dbReference type="RefSeq" id="WP_263739811.1">
    <property type="nucleotide sequence ID" value="NZ_JAOWKZ010000002.1"/>
</dbReference>
<organism evidence="2 3">
    <name type="scientific">Albidovulum litorale</name>
    <dbReference type="NCBI Taxonomy" id="2984134"/>
    <lineage>
        <taxon>Bacteria</taxon>
        <taxon>Pseudomonadati</taxon>
        <taxon>Pseudomonadota</taxon>
        <taxon>Alphaproteobacteria</taxon>
        <taxon>Rhodobacterales</taxon>
        <taxon>Paracoccaceae</taxon>
        <taxon>Albidovulum</taxon>
    </lineage>
</organism>
<dbReference type="NCBIfam" id="TIGR03831">
    <property type="entry name" value="YgiT_finger"/>
    <property type="match status" value="1"/>
</dbReference>
<dbReference type="InterPro" id="IPR022453">
    <property type="entry name" value="Znf_MqsA-type"/>
</dbReference>
<gene>
    <name evidence="2" type="ORF">OEZ71_10035</name>
</gene>
<evidence type="ECO:0000256" key="1">
    <source>
        <dbReference type="SAM" id="MobiDB-lite"/>
    </source>
</evidence>
<keyword evidence="3" id="KW-1185">Reference proteome</keyword>
<comment type="caution">
    <text evidence="2">The sequence shown here is derived from an EMBL/GenBank/DDBJ whole genome shotgun (WGS) entry which is preliminary data.</text>
</comment>